<proteinExistence type="predicted"/>
<reference evidence="2" key="2">
    <citation type="submission" date="2017-12" db="EMBL/GenBank/DDBJ databases">
        <title>Genome sequence of the Bar-tailed Godwit (Limosa lapponica baueri).</title>
        <authorList>
            <person name="Lima N.C.B."/>
            <person name="Parody-Merino A.M."/>
            <person name="Battley P.F."/>
            <person name="Fidler A.E."/>
            <person name="Prosdocimi F."/>
        </authorList>
    </citation>
    <scope>NUCLEOTIDE SEQUENCE [LARGE SCALE GENOMIC DNA]</scope>
</reference>
<reference evidence="2" key="1">
    <citation type="submission" date="2017-11" db="EMBL/GenBank/DDBJ databases">
        <authorList>
            <person name="Lima N.C."/>
            <person name="Parody-Merino A.M."/>
            <person name="Battley P.F."/>
            <person name="Fidler A.E."/>
            <person name="Prosdocimi F."/>
        </authorList>
    </citation>
    <scope>NUCLEOTIDE SEQUENCE [LARGE SCALE GENOMIC DNA]</scope>
</reference>
<evidence type="ECO:0000313" key="2">
    <source>
        <dbReference type="Proteomes" id="UP000233556"/>
    </source>
</evidence>
<dbReference type="AlphaFoldDB" id="A0A2I0T6X6"/>
<sequence>MMHTRGTHDGFKSTVVSTPASYHVAAQNLGSIPLVDLREEMVHTLLTAREMCERNLVTSYDEKFTLEKPVLPALGEEAVILSLLGVDTVDRPVRIALMLEAAVEPLWSRCSALEGMAWGQVNQFSEGR</sequence>
<dbReference type="EMBL" id="KZ516827">
    <property type="protein sequence ID" value="PKU29532.1"/>
    <property type="molecule type" value="Genomic_DNA"/>
</dbReference>
<keyword evidence="2" id="KW-1185">Reference proteome</keyword>
<evidence type="ECO:0000313" key="1">
    <source>
        <dbReference type="EMBL" id="PKU29532.1"/>
    </source>
</evidence>
<protein>
    <submittedName>
        <fullName evidence="1">Uncharacterized protein</fullName>
    </submittedName>
</protein>
<gene>
    <name evidence="1" type="ORF">llap_20164</name>
</gene>
<dbReference type="Proteomes" id="UP000233556">
    <property type="component" value="Unassembled WGS sequence"/>
</dbReference>
<accession>A0A2I0T6X6</accession>
<name>A0A2I0T6X6_LIMLA</name>
<organism evidence="1 2">
    <name type="scientific">Limosa lapponica baueri</name>
    <dbReference type="NCBI Taxonomy" id="1758121"/>
    <lineage>
        <taxon>Eukaryota</taxon>
        <taxon>Metazoa</taxon>
        <taxon>Chordata</taxon>
        <taxon>Craniata</taxon>
        <taxon>Vertebrata</taxon>
        <taxon>Euteleostomi</taxon>
        <taxon>Archelosauria</taxon>
        <taxon>Archosauria</taxon>
        <taxon>Dinosauria</taxon>
        <taxon>Saurischia</taxon>
        <taxon>Theropoda</taxon>
        <taxon>Coelurosauria</taxon>
        <taxon>Aves</taxon>
        <taxon>Neognathae</taxon>
        <taxon>Neoaves</taxon>
        <taxon>Charadriiformes</taxon>
        <taxon>Scolopacidae</taxon>
        <taxon>Limosa</taxon>
    </lineage>
</organism>